<dbReference type="PATRIC" id="fig|1317121.7.peg.1865"/>
<evidence type="ECO:0000256" key="1">
    <source>
        <dbReference type="ARBA" id="ARBA00022679"/>
    </source>
</evidence>
<evidence type="ECO:0000313" key="6">
    <source>
        <dbReference type="Proteomes" id="UP000036938"/>
    </source>
</evidence>
<evidence type="ECO:0000313" key="5">
    <source>
        <dbReference type="EMBL" id="KNG91862.1"/>
    </source>
</evidence>
<dbReference type="GO" id="GO:0042619">
    <property type="term" value="P:poly-hydroxybutyrate biosynthetic process"/>
    <property type="evidence" value="ECO:0007669"/>
    <property type="project" value="InterPro"/>
</dbReference>
<keyword evidence="6" id="KW-1185">Reference proteome</keyword>
<reference evidence="5 6" key="1">
    <citation type="journal article" date="2015" name="Int. J. Syst. Evol. Microbiol.">
        <title>Aestuariivita atlantica sp. nov., isolated from deep sea sediment of the Atlantic Ocean.</title>
        <authorList>
            <person name="Li G."/>
            <person name="Lai Q."/>
            <person name="Du Y."/>
            <person name="Liu X."/>
            <person name="Sun F."/>
            <person name="Shao Z."/>
        </authorList>
    </citation>
    <scope>NUCLEOTIDE SEQUENCE [LARGE SCALE GENOMIC DNA]</scope>
    <source>
        <strain evidence="5 6">22II-S11-z3</strain>
    </source>
</reference>
<dbReference type="STRING" id="1317121.ATO11_20480"/>
<dbReference type="GO" id="GO:0016746">
    <property type="term" value="F:acyltransferase activity"/>
    <property type="evidence" value="ECO:0007669"/>
    <property type="project" value="UniProtKB-KW"/>
</dbReference>
<dbReference type="EMBL" id="AQQZ01000026">
    <property type="protein sequence ID" value="KNG91862.1"/>
    <property type="molecule type" value="Genomic_DNA"/>
</dbReference>
<dbReference type="Pfam" id="PF12551">
    <property type="entry name" value="PHBC_N"/>
    <property type="match status" value="1"/>
</dbReference>
<evidence type="ECO:0000256" key="2">
    <source>
        <dbReference type="ARBA" id="ARBA00023315"/>
    </source>
</evidence>
<protein>
    <recommendedName>
        <fullName evidence="7">Poly-beta-hydroxybutyrate polymerase</fullName>
    </recommendedName>
</protein>
<dbReference type="AlphaFoldDB" id="A0A0L1JJH6"/>
<feature type="domain" description="Poly-beta-hydroxybutyrate polymerase N-terminal" evidence="3">
    <location>
        <begin position="66"/>
        <end position="233"/>
    </location>
</feature>
<organism evidence="5 6">
    <name type="scientific">Pseudaestuariivita atlantica</name>
    <dbReference type="NCBI Taxonomy" id="1317121"/>
    <lineage>
        <taxon>Bacteria</taxon>
        <taxon>Pseudomonadati</taxon>
        <taxon>Pseudomonadota</taxon>
        <taxon>Alphaproteobacteria</taxon>
        <taxon>Rhodobacterales</taxon>
        <taxon>Paracoccaceae</taxon>
        <taxon>Pseudaestuariivita</taxon>
    </lineage>
</organism>
<evidence type="ECO:0000259" key="4">
    <source>
        <dbReference type="Pfam" id="PF12551"/>
    </source>
</evidence>
<evidence type="ECO:0000259" key="3">
    <source>
        <dbReference type="Pfam" id="PF07167"/>
    </source>
</evidence>
<dbReference type="InterPro" id="IPR010941">
    <property type="entry name" value="PhaC_N"/>
</dbReference>
<dbReference type="PANTHER" id="PTHR36837:SF5">
    <property type="entry name" value="POLY-3-HYDROXYBUTYRATE SYNTHASE"/>
    <property type="match status" value="1"/>
</dbReference>
<gene>
    <name evidence="5" type="ORF">ATO11_20480</name>
</gene>
<name>A0A0L1JJH6_9RHOB</name>
<evidence type="ECO:0008006" key="7">
    <source>
        <dbReference type="Google" id="ProtNLM"/>
    </source>
</evidence>
<dbReference type="Proteomes" id="UP000036938">
    <property type="component" value="Unassembled WGS sequence"/>
</dbReference>
<feature type="domain" description="Poly-beta-hydroxybutyrate polymerase N-terminal" evidence="4">
    <location>
        <begin position="5"/>
        <end position="43"/>
    </location>
</feature>
<proteinExistence type="predicted"/>
<accession>A0A0L1JJH6</accession>
<dbReference type="Pfam" id="PF07167">
    <property type="entry name" value="PhaC_N"/>
    <property type="match status" value="1"/>
</dbReference>
<dbReference type="OrthoDB" id="7208816at2"/>
<comment type="caution">
    <text evidence="5">The sequence shown here is derived from an EMBL/GenBank/DDBJ whole genome shotgun (WGS) entry which is preliminary data.</text>
</comment>
<dbReference type="InterPro" id="IPR051321">
    <property type="entry name" value="PHA/PHB_synthase"/>
</dbReference>
<sequence>MAETSLDRRVNATLAKLTGGVSPAGLAVAWTDWATHVALSPERQKEIGLAAFGGAVAASLEDEKADKRFSHPLWSLPPYAAFKTGFLAAQNWWQTALAPMSGFDAKHQRALDFYARQALDMWCPTNFPITNPVVVAKAIETRGASLQQGLKNWLDDLGSTLTGHPRSVPGYDVGETLAVTPGDVVYRNRLVEVIRYHPTQEKRKGPPIFIVPAWIMKYYVLDLSPHNSMVWYLVDQGFDVFMLSWKNPGKEETDLDLQDYLDIGIREPLNWLREEHGIEAVHGVGYCLGGTLLSIAASAYAREEASSPFATLTLLASQTDFTEPGELGTFMTEAQVGFLEDLMEEQGYLEAGQMAAAFQMLRPADLIWSRVIRHYLLGERTEPNDLMVWNADATRMPAKMHTTYLRKLFLENALARRTFKADGRRISLTDIRAPIYCLATESDHVSPWRSVFKLLALTDTDVRFVLTKGGHNGGVLSEPGHKGRHFRVFEKVEGTRFVGPDAWLDTAVTEDGSWWLDWVAWLVDRSDQDVVETEWSALYQAPGTYVFD</sequence>
<dbReference type="InterPro" id="IPR022211">
    <property type="entry name" value="PHBC_N"/>
</dbReference>
<dbReference type="SUPFAM" id="SSF53474">
    <property type="entry name" value="alpha/beta-Hydrolases"/>
    <property type="match status" value="1"/>
</dbReference>
<dbReference type="InterPro" id="IPR029058">
    <property type="entry name" value="AB_hydrolase_fold"/>
</dbReference>
<keyword evidence="1" id="KW-0808">Transferase</keyword>
<dbReference type="Gene3D" id="3.40.50.1820">
    <property type="entry name" value="alpha/beta hydrolase"/>
    <property type="match status" value="1"/>
</dbReference>
<dbReference type="RefSeq" id="WP_050532767.1">
    <property type="nucleotide sequence ID" value="NZ_AQQZ01000026.1"/>
</dbReference>
<dbReference type="PANTHER" id="PTHR36837">
    <property type="entry name" value="POLY(3-HYDROXYALKANOATE) POLYMERASE SUBUNIT PHAC"/>
    <property type="match status" value="1"/>
</dbReference>
<keyword evidence="2" id="KW-0012">Acyltransferase</keyword>